<evidence type="ECO:0000259" key="1">
    <source>
        <dbReference type="PROSITE" id="PS51166"/>
    </source>
</evidence>
<sequence>MIKNRQWVFTVAAKTSVNEVVCIVGSCAELGAWNPRQIVALQKVPSGGDDASSLTWESSVDSHEEAAADEETLWTITMELPPEQVEYRFCVAVQASDASLKEPVYAIRWWETHFIPRIIPANVLHDPAEETISQFGVSLGQFKLESGWLVYDSAVQLKLCLSKNHARPITFWRKKYKDSKVRVKVTPLELNTEGQLDDSTTDHGDSRAALKTSAWPLVEVAVLAEDTCTFTRQEQFGLVFNEEVFTTFQCRVINPNSIAYLFDYYLDGPLGEIPRHIGCSHLLPSNLNENFGVATIPITSAQHAPIGQLTGTRRAPIGQLT</sequence>
<dbReference type="AlphaFoldDB" id="A0A8B7PCR8"/>
<protein>
    <submittedName>
        <fullName evidence="3">Glycerophosphocholine phosphodiesterase GPCPD1 homolog 1</fullName>
    </submittedName>
</protein>
<dbReference type="InterPro" id="IPR057506">
    <property type="entry name" value="C2_GPCPD1"/>
</dbReference>
<evidence type="ECO:0000313" key="3">
    <source>
        <dbReference type="RefSeq" id="XP_018023934.2"/>
    </source>
</evidence>
<reference evidence="3" key="1">
    <citation type="submission" date="2025-08" db="UniProtKB">
        <authorList>
            <consortium name="RefSeq"/>
        </authorList>
    </citation>
    <scope>IDENTIFICATION</scope>
    <source>
        <tissue evidence="3">Whole organism</tissue>
    </source>
</reference>
<gene>
    <name evidence="3" type="primary">LOC108679733</name>
</gene>
<name>A0A8B7PCR8_HYAAZ</name>
<proteinExistence type="predicted"/>
<dbReference type="Proteomes" id="UP000694843">
    <property type="component" value="Unplaced"/>
</dbReference>
<dbReference type="PROSITE" id="PS51166">
    <property type="entry name" value="CBM20"/>
    <property type="match status" value="1"/>
</dbReference>
<dbReference type="InterPro" id="IPR013783">
    <property type="entry name" value="Ig-like_fold"/>
</dbReference>
<dbReference type="SMART" id="SM01065">
    <property type="entry name" value="CBM_2"/>
    <property type="match status" value="1"/>
</dbReference>
<dbReference type="Gene3D" id="2.60.40.10">
    <property type="entry name" value="Immunoglobulins"/>
    <property type="match status" value="1"/>
</dbReference>
<keyword evidence="2" id="KW-1185">Reference proteome</keyword>
<evidence type="ECO:0000313" key="2">
    <source>
        <dbReference type="Proteomes" id="UP000694843"/>
    </source>
</evidence>
<dbReference type="GO" id="GO:2001070">
    <property type="term" value="F:starch binding"/>
    <property type="evidence" value="ECO:0007669"/>
    <property type="project" value="InterPro"/>
</dbReference>
<dbReference type="OMA" id="THFIPRI"/>
<feature type="domain" description="CBM20" evidence="1">
    <location>
        <begin position="1"/>
        <end position="141"/>
    </location>
</feature>
<dbReference type="KEGG" id="hazt:108679733"/>
<dbReference type="Pfam" id="PF25329">
    <property type="entry name" value="C2_GDE1"/>
    <property type="match status" value="1"/>
</dbReference>
<dbReference type="InterPro" id="IPR013784">
    <property type="entry name" value="Carb-bd-like_fold"/>
</dbReference>
<organism evidence="2 3">
    <name type="scientific">Hyalella azteca</name>
    <name type="common">Amphipod</name>
    <dbReference type="NCBI Taxonomy" id="294128"/>
    <lineage>
        <taxon>Eukaryota</taxon>
        <taxon>Metazoa</taxon>
        <taxon>Ecdysozoa</taxon>
        <taxon>Arthropoda</taxon>
        <taxon>Crustacea</taxon>
        <taxon>Multicrustacea</taxon>
        <taxon>Malacostraca</taxon>
        <taxon>Eumalacostraca</taxon>
        <taxon>Peracarida</taxon>
        <taxon>Amphipoda</taxon>
        <taxon>Senticaudata</taxon>
        <taxon>Talitrida</taxon>
        <taxon>Talitroidea</taxon>
        <taxon>Hyalellidae</taxon>
        <taxon>Hyalella</taxon>
    </lineage>
</organism>
<dbReference type="GeneID" id="108679733"/>
<dbReference type="Pfam" id="PF00686">
    <property type="entry name" value="CBM_20"/>
    <property type="match status" value="1"/>
</dbReference>
<dbReference type="OrthoDB" id="1058301at2759"/>
<accession>A0A8B7PCR8</accession>
<dbReference type="RefSeq" id="XP_018023934.2">
    <property type="nucleotide sequence ID" value="XM_018168445.2"/>
</dbReference>
<dbReference type="InterPro" id="IPR002044">
    <property type="entry name" value="CBM20"/>
</dbReference>
<dbReference type="SUPFAM" id="SSF49452">
    <property type="entry name" value="Starch-binding domain-like"/>
    <property type="match status" value="1"/>
</dbReference>
<feature type="non-terminal residue" evidence="3">
    <location>
        <position position="321"/>
    </location>
</feature>